<keyword evidence="1" id="KW-1133">Transmembrane helix</keyword>
<dbReference type="EMBL" id="AP015037">
    <property type="protein sequence ID" value="BAT85337.1"/>
    <property type="molecule type" value="Genomic_DNA"/>
</dbReference>
<name>A0A0S3RXM2_PHAAN</name>
<evidence type="ECO:0000313" key="2">
    <source>
        <dbReference type="EMBL" id="BAT85337.1"/>
    </source>
</evidence>
<organism evidence="2 3">
    <name type="scientific">Vigna angularis var. angularis</name>
    <dbReference type="NCBI Taxonomy" id="157739"/>
    <lineage>
        <taxon>Eukaryota</taxon>
        <taxon>Viridiplantae</taxon>
        <taxon>Streptophyta</taxon>
        <taxon>Embryophyta</taxon>
        <taxon>Tracheophyta</taxon>
        <taxon>Spermatophyta</taxon>
        <taxon>Magnoliopsida</taxon>
        <taxon>eudicotyledons</taxon>
        <taxon>Gunneridae</taxon>
        <taxon>Pentapetalae</taxon>
        <taxon>rosids</taxon>
        <taxon>fabids</taxon>
        <taxon>Fabales</taxon>
        <taxon>Fabaceae</taxon>
        <taxon>Papilionoideae</taxon>
        <taxon>50 kb inversion clade</taxon>
        <taxon>NPAAA clade</taxon>
        <taxon>indigoferoid/millettioid clade</taxon>
        <taxon>Phaseoleae</taxon>
        <taxon>Vigna</taxon>
    </lineage>
</organism>
<evidence type="ECO:0000256" key="1">
    <source>
        <dbReference type="SAM" id="Phobius"/>
    </source>
</evidence>
<dbReference type="AlphaFoldDB" id="A0A0S3RXM2"/>
<keyword evidence="1" id="KW-0472">Membrane</keyword>
<sequence length="71" mass="8116">KKSKQGLILSIFGFFDFGNFLRCVLLGFKSCLPLFSSFVFCGVHFEVRNFSLTYEHSFCCGRIVSDLSVFQ</sequence>
<keyword evidence="1" id="KW-0812">Transmembrane</keyword>
<gene>
    <name evidence="2" type="primary">Vigan.04G287200</name>
    <name evidence="2" type="ORF">VIGAN_04287200</name>
</gene>
<accession>A0A0S3RXM2</accession>
<dbReference type="Proteomes" id="UP000291084">
    <property type="component" value="Chromosome 4"/>
</dbReference>
<protein>
    <submittedName>
        <fullName evidence="2">Uncharacterized protein</fullName>
    </submittedName>
</protein>
<feature type="non-terminal residue" evidence="2">
    <location>
        <position position="1"/>
    </location>
</feature>
<keyword evidence="3" id="KW-1185">Reference proteome</keyword>
<feature type="transmembrane region" description="Helical" evidence="1">
    <location>
        <begin position="7"/>
        <end position="28"/>
    </location>
</feature>
<reference evidence="2 3" key="1">
    <citation type="journal article" date="2015" name="Sci. Rep.">
        <title>The power of single molecule real-time sequencing technology in the de novo assembly of a eukaryotic genome.</title>
        <authorList>
            <person name="Sakai H."/>
            <person name="Naito K."/>
            <person name="Ogiso-Tanaka E."/>
            <person name="Takahashi Y."/>
            <person name="Iseki K."/>
            <person name="Muto C."/>
            <person name="Satou K."/>
            <person name="Teruya K."/>
            <person name="Shiroma A."/>
            <person name="Shimoji M."/>
            <person name="Hirano T."/>
            <person name="Itoh T."/>
            <person name="Kaga A."/>
            <person name="Tomooka N."/>
        </authorList>
    </citation>
    <scope>NUCLEOTIDE SEQUENCE [LARGE SCALE GENOMIC DNA]</scope>
    <source>
        <strain evidence="3">cv. Shumari</strain>
    </source>
</reference>
<proteinExistence type="predicted"/>
<evidence type="ECO:0000313" key="3">
    <source>
        <dbReference type="Proteomes" id="UP000291084"/>
    </source>
</evidence>